<dbReference type="Pfam" id="PF17900">
    <property type="entry name" value="Peptidase_M1_N"/>
    <property type="match status" value="1"/>
</dbReference>
<feature type="domain" description="Aminopeptidase N-like N-terminal" evidence="17">
    <location>
        <begin position="26"/>
        <end position="192"/>
    </location>
</feature>
<feature type="domain" description="Peptidase M1 membrane alanine aminopeptidase" evidence="14">
    <location>
        <begin position="232"/>
        <end position="445"/>
    </location>
</feature>
<evidence type="ECO:0000256" key="4">
    <source>
        <dbReference type="ARBA" id="ARBA00012564"/>
    </source>
</evidence>
<evidence type="ECO:0000256" key="9">
    <source>
        <dbReference type="ARBA" id="ARBA00022801"/>
    </source>
</evidence>
<dbReference type="Gene3D" id="2.60.40.1730">
    <property type="entry name" value="tricorn interacting facor f3 domain"/>
    <property type="match status" value="1"/>
</dbReference>
<dbReference type="GO" id="GO:0008270">
    <property type="term" value="F:zinc ion binding"/>
    <property type="evidence" value="ECO:0007669"/>
    <property type="project" value="InterPro"/>
</dbReference>
<keyword evidence="11" id="KW-0482">Metalloprotease</keyword>
<dbReference type="PANTHER" id="PTHR46322:SF1">
    <property type="entry name" value="PUROMYCIN-SENSITIVE AMINOPEPTIDASE"/>
    <property type="match status" value="1"/>
</dbReference>
<dbReference type="InterPro" id="IPR042097">
    <property type="entry name" value="Aminopeptidase_N-like_N_sf"/>
</dbReference>
<dbReference type="SUPFAM" id="SSF63737">
    <property type="entry name" value="Leukotriene A4 hydrolase N-terminal domain"/>
    <property type="match status" value="1"/>
</dbReference>
<evidence type="ECO:0000313" key="19">
    <source>
        <dbReference type="Proteomes" id="UP001409585"/>
    </source>
</evidence>
<evidence type="ECO:0000256" key="13">
    <source>
        <dbReference type="NCBIfam" id="TIGR02414"/>
    </source>
</evidence>
<dbReference type="InterPro" id="IPR012779">
    <property type="entry name" value="Peptidase_M1_pepN"/>
</dbReference>
<evidence type="ECO:0000256" key="5">
    <source>
        <dbReference type="ARBA" id="ARBA00015611"/>
    </source>
</evidence>
<dbReference type="PRINTS" id="PR00756">
    <property type="entry name" value="ALADIPTASE"/>
</dbReference>
<dbReference type="RefSeq" id="WP_345415754.1">
    <property type="nucleotide sequence ID" value="NZ_AP031496.1"/>
</dbReference>
<dbReference type="SUPFAM" id="SSF55486">
    <property type="entry name" value="Metalloproteases ('zincins'), catalytic domain"/>
    <property type="match status" value="1"/>
</dbReference>
<dbReference type="InterPro" id="IPR035414">
    <property type="entry name" value="Peptidase_M1_pepN_Ig-like"/>
</dbReference>
<evidence type="ECO:0000256" key="10">
    <source>
        <dbReference type="ARBA" id="ARBA00022833"/>
    </source>
</evidence>
<dbReference type="Gene3D" id="2.60.40.1840">
    <property type="match status" value="1"/>
</dbReference>
<dbReference type="GO" id="GO:0008237">
    <property type="term" value="F:metallopeptidase activity"/>
    <property type="evidence" value="ECO:0007669"/>
    <property type="project" value="UniProtKB-UniRule"/>
</dbReference>
<comment type="function">
    <text evidence="12">Aminopeptidase N is involved in the degradation of intracellular peptides generated by protein breakdown during normal growth as well as in response to nutrient starvation.</text>
</comment>
<name>A0AAV3TWG4_9ALTE</name>
<evidence type="ECO:0000259" key="16">
    <source>
        <dbReference type="Pfam" id="PF17432"/>
    </source>
</evidence>
<dbReference type="FunFam" id="2.60.40.1730:FF:000005">
    <property type="entry name" value="Aminopeptidase N"/>
    <property type="match status" value="1"/>
</dbReference>
<evidence type="ECO:0000259" key="14">
    <source>
        <dbReference type="Pfam" id="PF01433"/>
    </source>
</evidence>
<evidence type="ECO:0000256" key="3">
    <source>
        <dbReference type="ARBA" id="ARBA00010136"/>
    </source>
</evidence>
<organism evidence="18 19">
    <name type="scientific">Halioxenophilus aromaticivorans</name>
    <dbReference type="NCBI Taxonomy" id="1306992"/>
    <lineage>
        <taxon>Bacteria</taxon>
        <taxon>Pseudomonadati</taxon>
        <taxon>Pseudomonadota</taxon>
        <taxon>Gammaproteobacteria</taxon>
        <taxon>Alteromonadales</taxon>
        <taxon>Alteromonadaceae</taxon>
        <taxon>Halioxenophilus</taxon>
    </lineage>
</organism>
<sequence>MRDAEPSAIYLKDYQVPSHLIDKTHLHFILHPTKTRVSSDLTIRKNPDADTKSNELILHGQDIDLQSVSIDGRQLDDRDYQLEAECLRIANVPEQFVLSVVGLIAPADNTSLEGLYKSQSMYCTQCEAEGFRKITYFLDRPDVLSEFTTTVVADKTEFPVLLSNGNPIKSGSLDDNMHFVTWHDPFPKPAYLFALVGGDLECIQDSFTTTSGRAIDLKIYVEEKDLDKCDHAMASLKSSMRWDEDVYGREYDLDIFMIVAVDDFNMGAMENKGLNIFNTSCVLAKAETTTDAGFQRVEAVVAHEYFHNWSGNRVTCRDWFQLSLKEGFTVFRDAEFSADMGSRTVKRVEDAKLLRAMQFAEDAGPLAHPVQPASFIEISNFYTLTVYEKGAEVVRMIHTLLGAEAFRQGSDLYFERNDGKAATIEDFVSSMEEAGGRDLSKFMSWYHQAGTPKLAVTADYNSSSREYALTFNQTCPTTPECDSEDKKPYLIPVAMGLLGSNGPLSLVPETDVDFSLSKNDTHCVLELTQPQHRVVFKDINAPPVPSLMRGFSAPVRLQFDYSPDDLITLMTQDDDGFTRWDACQQLCVSVIHEVEASLQQGKEPSVDSRLSDAARALITNQNLDPAMVALMLTLPSEGYLAEIATTANIDTIHSAREIVRNHLAASLKTEFAERFDSLPYFPEYEANAVQIAVRSLKNCCLGYLVATADAVWLERAMTQYRTATNMTDQSAALSVLALSPDSKAVDYSVSALSEFYQQWQSEALVVNQWFSVQAMQPGEEAVDRIRSLMQHEAFNINNPNKVRALIGAFANNNPVCFHNSDGSGYRLLAEVVKKLNATNPQIAARMLGPLTKWRKYDSKRQELMQAELNSIKQTVGLSKDVFEVISKSLA</sequence>
<evidence type="ECO:0000256" key="2">
    <source>
        <dbReference type="ARBA" id="ARBA00001947"/>
    </source>
</evidence>
<evidence type="ECO:0000256" key="6">
    <source>
        <dbReference type="ARBA" id="ARBA00022438"/>
    </source>
</evidence>
<dbReference type="CDD" id="cd09600">
    <property type="entry name" value="M1_APN"/>
    <property type="match status" value="1"/>
</dbReference>
<dbReference type="InterPro" id="IPR001930">
    <property type="entry name" value="Peptidase_M1"/>
</dbReference>
<keyword evidence="10" id="KW-0862">Zinc</keyword>
<dbReference type="GO" id="GO:0016285">
    <property type="term" value="F:alanyl aminopeptidase activity"/>
    <property type="evidence" value="ECO:0007669"/>
    <property type="project" value="UniProtKB-EC"/>
</dbReference>
<dbReference type="GO" id="GO:0006508">
    <property type="term" value="P:proteolysis"/>
    <property type="evidence" value="ECO:0007669"/>
    <property type="project" value="UniProtKB-UniRule"/>
</dbReference>
<reference evidence="19" key="1">
    <citation type="journal article" date="2019" name="Int. J. Syst. Evol. Microbiol.">
        <title>The Global Catalogue of Microorganisms (GCM) 10K type strain sequencing project: providing services to taxonomists for standard genome sequencing and annotation.</title>
        <authorList>
            <consortium name="The Broad Institute Genomics Platform"/>
            <consortium name="The Broad Institute Genome Sequencing Center for Infectious Disease"/>
            <person name="Wu L."/>
            <person name="Ma J."/>
        </authorList>
    </citation>
    <scope>NUCLEOTIDE SEQUENCE [LARGE SCALE GENOMIC DNA]</scope>
    <source>
        <strain evidence="19">JCM 19134</strain>
    </source>
</reference>
<dbReference type="Pfam" id="PF11940">
    <property type="entry name" value="DUF3458"/>
    <property type="match status" value="1"/>
</dbReference>
<dbReference type="Proteomes" id="UP001409585">
    <property type="component" value="Unassembled WGS sequence"/>
</dbReference>
<keyword evidence="9" id="KW-0378">Hydrolase</keyword>
<dbReference type="Gene3D" id="3.30.2010.30">
    <property type="match status" value="1"/>
</dbReference>
<keyword evidence="6 18" id="KW-0031">Aminopeptidase</keyword>
<dbReference type="EC" id="3.4.11.2" evidence="4 13"/>
<keyword evidence="7" id="KW-0645">Protease</keyword>
<dbReference type="InterPro" id="IPR037144">
    <property type="entry name" value="Peptidase_M1_pepN_C_sf"/>
</dbReference>
<proteinExistence type="inferred from homology"/>
<dbReference type="Gene3D" id="1.25.50.10">
    <property type="entry name" value="Peptidase M1, alanyl aminopeptidase, C-terminal domain"/>
    <property type="match status" value="1"/>
</dbReference>
<dbReference type="NCBIfam" id="TIGR02414">
    <property type="entry name" value="pepN_proteo"/>
    <property type="match status" value="1"/>
</dbReference>
<dbReference type="InterPro" id="IPR045357">
    <property type="entry name" value="Aminopeptidase_N-like_N"/>
</dbReference>
<dbReference type="PANTHER" id="PTHR46322">
    <property type="entry name" value="PUROMYCIN-SENSITIVE AMINOPEPTIDASE"/>
    <property type="match status" value="1"/>
</dbReference>
<evidence type="ECO:0000256" key="7">
    <source>
        <dbReference type="ARBA" id="ARBA00022670"/>
    </source>
</evidence>
<evidence type="ECO:0000256" key="8">
    <source>
        <dbReference type="ARBA" id="ARBA00022723"/>
    </source>
</evidence>
<dbReference type="FunFam" id="3.30.2010.30:FF:000002">
    <property type="entry name" value="Putative aminopeptidase N"/>
    <property type="match status" value="1"/>
</dbReference>
<comment type="catalytic activity">
    <reaction evidence="1">
        <text>Release of an N-terminal amino acid, Xaa-|-Yaa- from a peptide, amide or arylamide. Xaa is preferably Ala, but may be most amino acids including Pro (slow action). When a terminal hydrophobic residue is followed by a prolyl residue, the two may be released as an intact Xaa-Pro dipeptide.</text>
        <dbReference type="EC" id="3.4.11.2"/>
    </reaction>
</comment>
<dbReference type="InterPro" id="IPR024601">
    <property type="entry name" value="Peptidase_M1_pepN_C"/>
</dbReference>
<dbReference type="InterPro" id="IPR038438">
    <property type="entry name" value="PepN_Ig-like_sf"/>
</dbReference>
<evidence type="ECO:0000256" key="12">
    <source>
        <dbReference type="ARBA" id="ARBA00059739"/>
    </source>
</evidence>
<evidence type="ECO:0000256" key="1">
    <source>
        <dbReference type="ARBA" id="ARBA00000098"/>
    </source>
</evidence>
<dbReference type="EMBL" id="BAABLX010000001">
    <property type="protein sequence ID" value="GAA4930066.1"/>
    <property type="molecule type" value="Genomic_DNA"/>
</dbReference>
<dbReference type="InterPro" id="IPR014782">
    <property type="entry name" value="Peptidase_M1_dom"/>
</dbReference>
<feature type="domain" description="Peptidase M1 alanyl aminopeptidase Ig-like fold" evidence="15">
    <location>
        <begin position="450"/>
        <end position="559"/>
    </location>
</feature>
<evidence type="ECO:0000256" key="11">
    <source>
        <dbReference type="ARBA" id="ARBA00023049"/>
    </source>
</evidence>
<keyword evidence="8" id="KW-0479">Metal-binding</keyword>
<evidence type="ECO:0000313" key="18">
    <source>
        <dbReference type="EMBL" id="GAA4930066.1"/>
    </source>
</evidence>
<feature type="domain" description="Peptidase M1 alanyl aminopeptidase C-terminal" evidence="16">
    <location>
        <begin position="564"/>
        <end position="890"/>
    </location>
</feature>
<keyword evidence="19" id="KW-1185">Reference proteome</keyword>
<evidence type="ECO:0000259" key="17">
    <source>
        <dbReference type="Pfam" id="PF17900"/>
    </source>
</evidence>
<dbReference type="Pfam" id="PF17432">
    <property type="entry name" value="DUF3458_C"/>
    <property type="match status" value="1"/>
</dbReference>
<dbReference type="Pfam" id="PF01433">
    <property type="entry name" value="Peptidase_M1"/>
    <property type="match status" value="1"/>
</dbReference>
<dbReference type="Gene3D" id="1.10.390.10">
    <property type="entry name" value="Neutral Protease Domain 2"/>
    <property type="match status" value="1"/>
</dbReference>
<comment type="cofactor">
    <cofactor evidence="2">
        <name>Zn(2+)</name>
        <dbReference type="ChEBI" id="CHEBI:29105"/>
    </cofactor>
</comment>
<dbReference type="InterPro" id="IPR027268">
    <property type="entry name" value="Peptidase_M4/M1_CTD_sf"/>
</dbReference>
<protein>
    <recommendedName>
        <fullName evidence="5 13">Aminopeptidase N</fullName>
        <ecNumber evidence="4 13">3.4.11.2</ecNumber>
    </recommendedName>
</protein>
<dbReference type="AlphaFoldDB" id="A0AAV3TWG4"/>
<comment type="similarity">
    <text evidence="3">Belongs to the peptidase M1 family.</text>
</comment>
<accession>A0AAV3TWG4</accession>
<comment type="caution">
    <text evidence="18">The sequence shown here is derived from an EMBL/GenBank/DDBJ whole genome shotgun (WGS) entry which is preliminary data.</text>
</comment>
<evidence type="ECO:0000259" key="15">
    <source>
        <dbReference type="Pfam" id="PF11940"/>
    </source>
</evidence>
<gene>
    <name evidence="18" type="primary">pepN_1</name>
    <name evidence="18" type="ORF">GCM10025791_02310</name>
</gene>